<feature type="domain" description="FAD dependent oxidoreductase" evidence="6">
    <location>
        <begin position="6"/>
        <end position="365"/>
    </location>
</feature>
<dbReference type="EMBL" id="FUWS01000009">
    <property type="protein sequence ID" value="SKA27355.1"/>
    <property type="molecule type" value="Genomic_DNA"/>
</dbReference>
<evidence type="ECO:0000256" key="1">
    <source>
        <dbReference type="ARBA" id="ARBA00001974"/>
    </source>
</evidence>
<dbReference type="GO" id="GO:0050660">
    <property type="term" value="F:flavin adenine dinucleotide binding"/>
    <property type="evidence" value="ECO:0007669"/>
    <property type="project" value="InterPro"/>
</dbReference>
<protein>
    <submittedName>
        <fullName evidence="7">Sarcosine oxidase</fullName>
    </submittedName>
</protein>
<dbReference type="AlphaFoldDB" id="A0A1T4SGP0"/>
<dbReference type="GO" id="GO:0008115">
    <property type="term" value="F:sarcosine oxidase activity"/>
    <property type="evidence" value="ECO:0007669"/>
    <property type="project" value="TreeGrafter"/>
</dbReference>
<feature type="region of interest" description="Disordered" evidence="5">
    <location>
        <begin position="273"/>
        <end position="294"/>
    </location>
</feature>
<proteinExistence type="predicted"/>
<keyword evidence="2" id="KW-0285">Flavoprotein</keyword>
<evidence type="ECO:0000256" key="2">
    <source>
        <dbReference type="ARBA" id="ARBA00022630"/>
    </source>
</evidence>
<dbReference type="PANTHER" id="PTHR10961">
    <property type="entry name" value="PEROXISOMAL SARCOSINE OXIDASE"/>
    <property type="match status" value="1"/>
</dbReference>
<dbReference type="InterPro" id="IPR045170">
    <property type="entry name" value="MTOX"/>
</dbReference>
<evidence type="ECO:0000256" key="3">
    <source>
        <dbReference type="ARBA" id="ARBA00022827"/>
    </source>
</evidence>
<dbReference type="RefSeq" id="WP_078762796.1">
    <property type="nucleotide sequence ID" value="NZ_FUWS01000009.1"/>
</dbReference>
<dbReference type="NCBIfam" id="NF008425">
    <property type="entry name" value="PRK11259.1"/>
    <property type="match status" value="1"/>
</dbReference>
<dbReference type="InterPro" id="IPR036188">
    <property type="entry name" value="FAD/NAD-bd_sf"/>
</dbReference>
<comment type="cofactor">
    <cofactor evidence="1">
        <name>FAD</name>
        <dbReference type="ChEBI" id="CHEBI:57692"/>
    </cofactor>
</comment>
<name>A0A1T4SGP0_9ACTN</name>
<evidence type="ECO:0000313" key="7">
    <source>
        <dbReference type="EMBL" id="SKA27355.1"/>
    </source>
</evidence>
<sequence length="393" mass="41405">MSQTADVVVVGLGAMGAQTLWRLARRGVDVLGVERFEPGHAHGSSHGESRIIRTAYLEGADYVPLALGAWEAWAELSAETGAELVTRCGGLVLGRAHDPSVAGTLASARARGLRHERLDAAELSRRFPRHLLEADQVGVFEEAAGVVRPEAAIRAAVDAARAAGARVRTGCAVTRIVPDPDRPRVVVGDTEIRARHVVVTAGAWTSRLLPDLAAPLHVERRVLAWFPVDDPAAFTPDRFPVFIRDEPDGTTWYGFPSLDGATVKIAVHADAAAGPGAQRGEPADPDEGPRRPDAADAARMRLLAERIRGLGGDPVRMSACMYTMTPDEHFVIGSRPHLPGLTVAAGFSGHGYKFASIIGVALADLAETGRTSLPIGLFDPARPAVAGSLGAAG</sequence>
<evidence type="ECO:0000313" key="8">
    <source>
        <dbReference type="Proteomes" id="UP000190637"/>
    </source>
</evidence>
<reference evidence="7 8" key="1">
    <citation type="submission" date="2017-02" db="EMBL/GenBank/DDBJ databases">
        <authorList>
            <person name="Peterson S.W."/>
        </authorList>
    </citation>
    <scope>NUCLEOTIDE SEQUENCE [LARGE SCALE GENOMIC DNA]</scope>
    <source>
        <strain evidence="7 8">DSM 45154</strain>
    </source>
</reference>
<evidence type="ECO:0000256" key="5">
    <source>
        <dbReference type="SAM" id="MobiDB-lite"/>
    </source>
</evidence>
<gene>
    <name evidence="7" type="ORF">SAMN02745673_03546</name>
</gene>
<evidence type="ECO:0000259" key="6">
    <source>
        <dbReference type="Pfam" id="PF01266"/>
    </source>
</evidence>
<dbReference type="Pfam" id="PF01266">
    <property type="entry name" value="DAO"/>
    <property type="match status" value="1"/>
</dbReference>
<organism evidence="7 8">
    <name type="scientific">Marinactinospora thermotolerans DSM 45154</name>
    <dbReference type="NCBI Taxonomy" id="1122192"/>
    <lineage>
        <taxon>Bacteria</taxon>
        <taxon>Bacillati</taxon>
        <taxon>Actinomycetota</taxon>
        <taxon>Actinomycetes</taxon>
        <taxon>Streptosporangiales</taxon>
        <taxon>Nocardiopsidaceae</taxon>
        <taxon>Marinactinospora</taxon>
    </lineage>
</organism>
<dbReference type="OrthoDB" id="9806452at2"/>
<dbReference type="Proteomes" id="UP000190637">
    <property type="component" value="Unassembled WGS sequence"/>
</dbReference>
<dbReference type="Gene3D" id="3.30.9.10">
    <property type="entry name" value="D-Amino Acid Oxidase, subunit A, domain 2"/>
    <property type="match status" value="1"/>
</dbReference>
<dbReference type="InterPro" id="IPR006076">
    <property type="entry name" value="FAD-dep_OxRdtase"/>
</dbReference>
<evidence type="ECO:0000256" key="4">
    <source>
        <dbReference type="ARBA" id="ARBA00023002"/>
    </source>
</evidence>
<keyword evidence="8" id="KW-1185">Reference proteome</keyword>
<keyword evidence="3" id="KW-0274">FAD</keyword>
<accession>A0A1T4SGP0</accession>
<dbReference type="SUPFAM" id="SSF54373">
    <property type="entry name" value="FAD-linked reductases, C-terminal domain"/>
    <property type="match status" value="1"/>
</dbReference>
<dbReference type="SUPFAM" id="SSF51905">
    <property type="entry name" value="FAD/NAD(P)-binding domain"/>
    <property type="match status" value="1"/>
</dbReference>
<dbReference type="PANTHER" id="PTHR10961:SF7">
    <property type="entry name" value="FAD DEPENDENT OXIDOREDUCTASE DOMAIN-CONTAINING PROTEIN"/>
    <property type="match status" value="1"/>
</dbReference>
<dbReference type="Gene3D" id="3.50.50.60">
    <property type="entry name" value="FAD/NAD(P)-binding domain"/>
    <property type="match status" value="1"/>
</dbReference>
<dbReference type="STRING" id="1122192.SAMN02745673_03546"/>
<keyword evidence="4" id="KW-0560">Oxidoreductase</keyword>